<dbReference type="GO" id="GO:0020037">
    <property type="term" value="F:heme binding"/>
    <property type="evidence" value="ECO:0007669"/>
    <property type="project" value="InterPro"/>
</dbReference>
<dbReference type="InterPro" id="IPR036396">
    <property type="entry name" value="Cyt_P450_sf"/>
</dbReference>
<keyword evidence="5" id="KW-0560">Oxidoreductase</keyword>
<evidence type="ECO:0000256" key="2">
    <source>
        <dbReference type="ARBA" id="ARBA00010617"/>
    </source>
</evidence>
<evidence type="ECO:0000256" key="6">
    <source>
        <dbReference type="ARBA" id="ARBA00023004"/>
    </source>
</evidence>
<dbReference type="InterPro" id="IPR001128">
    <property type="entry name" value="Cyt_P450"/>
</dbReference>
<dbReference type="Proteomes" id="UP000218067">
    <property type="component" value="Chromosome"/>
</dbReference>
<evidence type="ECO:0000313" key="8">
    <source>
        <dbReference type="EMBL" id="BAV42637.1"/>
    </source>
</evidence>
<accession>A0A1B4Y6F3</accession>
<dbReference type="GO" id="GO:0004497">
    <property type="term" value="F:monooxygenase activity"/>
    <property type="evidence" value="ECO:0007669"/>
    <property type="project" value="UniProtKB-KW"/>
</dbReference>
<proteinExistence type="inferred from homology"/>
<gene>
    <name evidence="8" type="primary">cyp269A1</name>
    <name evidence="8" type="ORF">SHTP_3638</name>
</gene>
<name>A0A1B4Y6F3_MYCUL</name>
<dbReference type="GO" id="GO:0016705">
    <property type="term" value="F:oxidoreductase activity, acting on paired donors, with incorporation or reduction of molecular oxygen"/>
    <property type="evidence" value="ECO:0007669"/>
    <property type="project" value="InterPro"/>
</dbReference>
<keyword evidence="6" id="KW-0408">Iron</keyword>
<keyword evidence="4" id="KW-0479">Metal-binding</keyword>
<dbReference type="AlphaFoldDB" id="A0A1B4Y6F3"/>
<dbReference type="FunFam" id="1.10.630.10:FF:000018">
    <property type="entry name" value="Cytochrome P450 monooxygenase"/>
    <property type="match status" value="1"/>
</dbReference>
<keyword evidence="7" id="KW-0503">Monooxygenase</keyword>
<dbReference type="RefSeq" id="WP_231991167.1">
    <property type="nucleotide sequence ID" value="NZ_AP017624.1"/>
</dbReference>
<protein>
    <submittedName>
        <fullName evidence="8">Cytochrome P450 269A1</fullName>
    </submittedName>
</protein>
<organism evidence="8">
    <name type="scientific">Mycobacterium ulcerans subsp. shinshuense</name>
    <dbReference type="NCBI Taxonomy" id="1124626"/>
    <lineage>
        <taxon>Bacteria</taxon>
        <taxon>Bacillati</taxon>
        <taxon>Actinomycetota</taxon>
        <taxon>Actinomycetes</taxon>
        <taxon>Mycobacteriales</taxon>
        <taxon>Mycobacteriaceae</taxon>
        <taxon>Mycobacterium</taxon>
        <taxon>Mycobacterium ulcerans group</taxon>
    </lineage>
</organism>
<comment type="cofactor">
    <cofactor evidence="1">
        <name>heme</name>
        <dbReference type="ChEBI" id="CHEBI:30413"/>
    </cofactor>
</comment>
<evidence type="ECO:0000256" key="5">
    <source>
        <dbReference type="ARBA" id="ARBA00023002"/>
    </source>
</evidence>
<keyword evidence="3" id="KW-0349">Heme</keyword>
<dbReference type="PANTHER" id="PTHR46696:SF5">
    <property type="entry name" value="CYTOCHROME P450 BJ-1"/>
    <property type="match status" value="1"/>
</dbReference>
<comment type="similarity">
    <text evidence="2">Belongs to the cytochrome P450 family.</text>
</comment>
<dbReference type="SUPFAM" id="SSF48264">
    <property type="entry name" value="Cytochrome P450"/>
    <property type="match status" value="1"/>
</dbReference>
<dbReference type="PRINTS" id="PR00359">
    <property type="entry name" value="BP450"/>
</dbReference>
<dbReference type="InterPro" id="IPR002397">
    <property type="entry name" value="Cyt_P450_B"/>
</dbReference>
<sequence length="406" mass="45051">MAYPETNTATDYPFTQPDALSAPRDLGKLRQRCPVADVRFPSGDPAVVVTRYDDAKRVLDDPRVSRNMYRADAARLSTTQLNMLELEFVSTLVDPPNHTRIRRLFAKALRRGRIEELRPRIVTIVDELLDAMLAGPMPADAVDALARPLPRQIIGEMFGVPPGEGDRAQYWAERLFSLSLHTAEEMAAGQQEFAAFICELAEKRRAEPTGDFFSNLVAVSDVDDGQLSHLELVYLAQALFTAGIDSTWVMISRMIGLLLHKGCYGRVVADPKLIEPTVEEVLRYLPPSNLGALRYAVEDIELDDAVIPKGTTIAVSTTATNRDPRFFDDPDEFLVDRSENRQVSFGHGRFLCPGAWLARCEMQSLLRGLVHPGADTRTRGGCKRLEGSYRDDERGHAVAASALVTP</sequence>
<evidence type="ECO:0000256" key="3">
    <source>
        <dbReference type="ARBA" id="ARBA00022617"/>
    </source>
</evidence>
<reference evidence="8" key="1">
    <citation type="submission" date="2016-08" db="EMBL/GenBank/DDBJ databases">
        <title>Complete genome sequence of Mycobacterium shinshuense, a subspecies of M. ulcerans.</title>
        <authorList>
            <person name="Yoshida M."/>
            <person name="Ogura Y."/>
            <person name="Hayashi T."/>
            <person name="Hoshino Y."/>
        </authorList>
    </citation>
    <scope>NUCLEOTIDE SEQUENCE [LARGE SCALE GENOMIC DNA]</scope>
    <source>
        <strain evidence="8">ATCC33728</strain>
    </source>
</reference>
<evidence type="ECO:0000256" key="7">
    <source>
        <dbReference type="ARBA" id="ARBA00023033"/>
    </source>
</evidence>
<dbReference type="CDD" id="cd11031">
    <property type="entry name" value="Cyp158A-like"/>
    <property type="match status" value="1"/>
</dbReference>
<dbReference type="GeneID" id="93438219"/>
<evidence type="ECO:0000256" key="4">
    <source>
        <dbReference type="ARBA" id="ARBA00022723"/>
    </source>
</evidence>
<dbReference type="PANTHER" id="PTHR46696">
    <property type="entry name" value="P450, PUTATIVE (EUROFUNG)-RELATED"/>
    <property type="match status" value="1"/>
</dbReference>
<dbReference type="EMBL" id="AP017624">
    <property type="protein sequence ID" value="BAV42637.1"/>
    <property type="molecule type" value="Genomic_DNA"/>
</dbReference>
<evidence type="ECO:0000256" key="1">
    <source>
        <dbReference type="ARBA" id="ARBA00001971"/>
    </source>
</evidence>
<dbReference type="Pfam" id="PF00067">
    <property type="entry name" value="p450"/>
    <property type="match status" value="1"/>
</dbReference>
<dbReference type="GO" id="GO:0005506">
    <property type="term" value="F:iron ion binding"/>
    <property type="evidence" value="ECO:0007669"/>
    <property type="project" value="InterPro"/>
</dbReference>
<dbReference type="Gene3D" id="1.10.630.10">
    <property type="entry name" value="Cytochrome P450"/>
    <property type="match status" value="1"/>
</dbReference>